<organism evidence="1 2">
    <name type="scientific">Nocardioides flavescens</name>
    <dbReference type="NCBI Taxonomy" id="2691959"/>
    <lineage>
        <taxon>Bacteria</taxon>
        <taxon>Bacillati</taxon>
        <taxon>Actinomycetota</taxon>
        <taxon>Actinomycetes</taxon>
        <taxon>Propionibacteriales</taxon>
        <taxon>Nocardioidaceae</taxon>
        <taxon>Nocardioides</taxon>
    </lineage>
</organism>
<gene>
    <name evidence="1" type="ORF">GRQ65_09420</name>
</gene>
<evidence type="ECO:0000313" key="1">
    <source>
        <dbReference type="EMBL" id="MXG89769.1"/>
    </source>
</evidence>
<proteinExistence type="predicted"/>
<reference evidence="1 2" key="1">
    <citation type="submission" date="2019-12" db="EMBL/GenBank/DDBJ databases">
        <authorList>
            <person name="Kun Z."/>
        </authorList>
    </citation>
    <scope>NUCLEOTIDE SEQUENCE [LARGE SCALE GENOMIC DNA]</scope>
    <source>
        <strain evidence="1 2">YIM 123512</strain>
    </source>
</reference>
<sequence>MTTHARAPLDAVARRVLADLGPCAAWDVEPAWPDSLALAVIDAALPPSERAALLSAYVEARRATGTDPATDGLEELRATLPQLPDTPARAQVGEVAARLAATGVLTAEHLRHAHELNRARLAQVWHGAPGQASGAGWARLLVLLGIDDGDPDLVVATYLGSAVGRRLDARGTAEVLQSLARALDTDPATLARAVRARVCAVSRCG</sequence>
<dbReference type="Proteomes" id="UP000473325">
    <property type="component" value="Unassembled WGS sequence"/>
</dbReference>
<keyword evidence="2" id="KW-1185">Reference proteome</keyword>
<evidence type="ECO:0000313" key="2">
    <source>
        <dbReference type="Proteomes" id="UP000473325"/>
    </source>
</evidence>
<name>A0A6L7EZJ3_9ACTN</name>
<comment type="caution">
    <text evidence="1">The sequence shown here is derived from an EMBL/GenBank/DDBJ whole genome shotgun (WGS) entry which is preliminary data.</text>
</comment>
<dbReference type="RefSeq" id="WP_160877559.1">
    <property type="nucleotide sequence ID" value="NZ_WUEK01000005.1"/>
</dbReference>
<accession>A0A6L7EZJ3</accession>
<protein>
    <submittedName>
        <fullName evidence="1">Uncharacterized protein</fullName>
    </submittedName>
</protein>
<dbReference type="EMBL" id="WUEK01000005">
    <property type="protein sequence ID" value="MXG89769.1"/>
    <property type="molecule type" value="Genomic_DNA"/>
</dbReference>
<dbReference type="AlphaFoldDB" id="A0A6L7EZJ3"/>